<name>A0A6C0JJ73_9ZZZZ</name>
<evidence type="ECO:0008006" key="2">
    <source>
        <dbReference type="Google" id="ProtNLM"/>
    </source>
</evidence>
<dbReference type="Gene3D" id="3.60.20.10">
    <property type="entry name" value="Glutamine Phosphoribosylpyrophosphate, subunit 1, domain 1"/>
    <property type="match status" value="1"/>
</dbReference>
<reference evidence="1" key="1">
    <citation type="journal article" date="2020" name="Nature">
        <title>Giant virus diversity and host interactions through global metagenomics.</title>
        <authorList>
            <person name="Schulz F."/>
            <person name="Roux S."/>
            <person name="Paez-Espino D."/>
            <person name="Jungbluth S."/>
            <person name="Walsh D.A."/>
            <person name="Denef V.J."/>
            <person name="McMahon K.D."/>
            <person name="Konstantinidis K.T."/>
            <person name="Eloe-Fadrosh E.A."/>
            <person name="Kyrpides N.C."/>
            <person name="Woyke T."/>
        </authorList>
    </citation>
    <scope>NUCLEOTIDE SEQUENCE</scope>
    <source>
        <strain evidence="1">GVMAG-M-3300027708-5</strain>
    </source>
</reference>
<dbReference type="EMBL" id="MN740407">
    <property type="protein sequence ID" value="QHU05091.1"/>
    <property type="molecule type" value="Genomic_DNA"/>
</dbReference>
<accession>A0A6C0JJ73</accession>
<dbReference type="AlphaFoldDB" id="A0A6C0JJ73"/>
<dbReference type="SUPFAM" id="SSF56235">
    <property type="entry name" value="N-terminal nucleophile aminohydrolases (Ntn hydrolases)"/>
    <property type="match status" value="1"/>
</dbReference>
<evidence type="ECO:0000313" key="1">
    <source>
        <dbReference type="EMBL" id="QHU05091.1"/>
    </source>
</evidence>
<dbReference type="InterPro" id="IPR029055">
    <property type="entry name" value="Ntn_hydrolases_N"/>
</dbReference>
<proteinExistence type="predicted"/>
<sequence length="279" mass="32494">MCKLFFSYHHKDSKKLLRKFLKYGNAEHLEYGYGLSWKSDSSWETYKCNCFHMTDPKSKKIIQDIDSTAIASHIRNIYHENMTSQQICDEIKDVNTHPFTYKNAIFMHHGDLFLDFAGDSNSYQLQHNAVQWKQVFSKIMKYMSSEFKAEIKGKTDSEILFYLLLSIQEQLDCSEAGDVAAFVQGIVQSFYILNRILDKVGISNSSNILFSKGHYIVVAKIYKKNTLHELKNPAFYVSKDINGGMLFSNVRLKNHLQEVEKNTLYLINTETNELRTYRL</sequence>
<protein>
    <recommendedName>
        <fullName evidence="2">Glutamine amidotransferase type-2 domain-containing protein</fullName>
    </recommendedName>
</protein>
<organism evidence="1">
    <name type="scientific">viral metagenome</name>
    <dbReference type="NCBI Taxonomy" id="1070528"/>
    <lineage>
        <taxon>unclassified sequences</taxon>
        <taxon>metagenomes</taxon>
        <taxon>organismal metagenomes</taxon>
    </lineage>
</organism>